<dbReference type="InterPro" id="IPR001433">
    <property type="entry name" value="OxRdtase_FAD/NAD-bd"/>
</dbReference>
<keyword evidence="8" id="KW-0521">NADP</keyword>
<evidence type="ECO:0000259" key="17">
    <source>
        <dbReference type="PROSITE" id="PS51384"/>
    </source>
</evidence>
<dbReference type="GO" id="GO:0046210">
    <property type="term" value="P:nitric oxide catabolic process"/>
    <property type="evidence" value="ECO:0007669"/>
    <property type="project" value="TreeGrafter"/>
</dbReference>
<organism evidence="18 19">
    <name type="scientific">Mycetocola reblochoni REB411</name>
    <dbReference type="NCBI Taxonomy" id="1255698"/>
    <lineage>
        <taxon>Bacteria</taxon>
        <taxon>Bacillati</taxon>
        <taxon>Actinomycetota</taxon>
        <taxon>Actinomycetes</taxon>
        <taxon>Micrococcales</taxon>
        <taxon>Microbacteriaceae</taxon>
        <taxon>Mycetocola</taxon>
    </lineage>
</organism>
<evidence type="ECO:0000256" key="7">
    <source>
        <dbReference type="ARBA" id="ARBA00022723"/>
    </source>
</evidence>
<evidence type="ECO:0000256" key="12">
    <source>
        <dbReference type="ARBA" id="ARBA00048649"/>
    </source>
</evidence>
<keyword evidence="6" id="KW-0001">2Fe-2S</keyword>
<keyword evidence="9" id="KW-0408">Iron</keyword>
<dbReference type="PROSITE" id="PS01033">
    <property type="entry name" value="GLOBIN"/>
    <property type="match status" value="1"/>
</dbReference>
<dbReference type="Gene3D" id="3.40.50.80">
    <property type="entry name" value="Nucleotide-binding domain of ferredoxin-NADP reductase (FNR) module"/>
    <property type="match status" value="1"/>
</dbReference>
<dbReference type="GO" id="GO:0008941">
    <property type="term" value="F:nitric oxide dioxygenase NAD(P)H activity"/>
    <property type="evidence" value="ECO:0007669"/>
    <property type="project" value="UniProtKB-EC"/>
</dbReference>
<accession>A0A1R4JVF9</accession>
<dbReference type="InterPro" id="IPR017927">
    <property type="entry name" value="FAD-bd_FR_type"/>
</dbReference>
<evidence type="ECO:0000256" key="8">
    <source>
        <dbReference type="ARBA" id="ARBA00022857"/>
    </source>
</evidence>
<keyword evidence="4 14" id="KW-0349">Heme</keyword>
<keyword evidence="14" id="KW-0813">Transport</keyword>
<name>A0A1R4JVF9_9MICO</name>
<evidence type="ECO:0000256" key="5">
    <source>
        <dbReference type="ARBA" id="ARBA00022621"/>
    </source>
</evidence>
<dbReference type="InterPro" id="IPR017938">
    <property type="entry name" value="Riboflavin_synthase-like_b-brl"/>
</dbReference>
<keyword evidence="10" id="KW-0411">Iron-sulfur</keyword>
<evidence type="ECO:0000256" key="10">
    <source>
        <dbReference type="ARBA" id="ARBA00023014"/>
    </source>
</evidence>
<dbReference type="Pfam" id="PF00175">
    <property type="entry name" value="NAD_binding_1"/>
    <property type="match status" value="1"/>
</dbReference>
<evidence type="ECO:0000256" key="14">
    <source>
        <dbReference type="RuleBase" id="RU000356"/>
    </source>
</evidence>
<evidence type="ECO:0000256" key="4">
    <source>
        <dbReference type="ARBA" id="ARBA00022617"/>
    </source>
</evidence>
<evidence type="ECO:0000256" key="2">
    <source>
        <dbReference type="ARBA" id="ARBA00006401"/>
    </source>
</evidence>
<keyword evidence="18" id="KW-0223">Dioxygenase</keyword>
<dbReference type="CDD" id="cd14782">
    <property type="entry name" value="FHb-globin_2"/>
    <property type="match status" value="1"/>
</dbReference>
<proteinExistence type="inferred from homology"/>
<dbReference type="GO" id="GO:0051537">
    <property type="term" value="F:2 iron, 2 sulfur cluster binding"/>
    <property type="evidence" value="ECO:0007669"/>
    <property type="project" value="UniProtKB-KW"/>
</dbReference>
<dbReference type="Pfam" id="PF00042">
    <property type="entry name" value="Globin"/>
    <property type="match status" value="1"/>
</dbReference>
<comment type="cofactor">
    <cofactor evidence="1">
        <name>heme b</name>
        <dbReference type="ChEBI" id="CHEBI:60344"/>
    </cofactor>
</comment>
<comment type="catalytic activity">
    <reaction evidence="12">
        <text>2 nitric oxide + NADH + 2 O2 = 2 nitrate + NAD(+) + H(+)</text>
        <dbReference type="Rhea" id="RHEA:19469"/>
        <dbReference type="ChEBI" id="CHEBI:15378"/>
        <dbReference type="ChEBI" id="CHEBI:15379"/>
        <dbReference type="ChEBI" id="CHEBI:16480"/>
        <dbReference type="ChEBI" id="CHEBI:17632"/>
        <dbReference type="ChEBI" id="CHEBI:57540"/>
        <dbReference type="ChEBI" id="CHEBI:57945"/>
        <dbReference type="EC" id="1.14.12.17"/>
    </reaction>
</comment>
<evidence type="ECO:0000256" key="6">
    <source>
        <dbReference type="ARBA" id="ARBA00022714"/>
    </source>
</evidence>
<comment type="similarity">
    <text evidence="2">In the C-terminal section; belongs to the flavoprotein pyridine nucleotide cytochrome reductase family.</text>
</comment>
<dbReference type="AlphaFoldDB" id="A0A1R4JVF9"/>
<evidence type="ECO:0000256" key="1">
    <source>
        <dbReference type="ARBA" id="ARBA00001970"/>
    </source>
</evidence>
<protein>
    <recommendedName>
        <fullName evidence="3">nitric oxide dioxygenase</fullName>
        <ecNumber evidence="3">1.14.12.17</ecNumber>
    </recommendedName>
</protein>
<evidence type="ECO:0000256" key="11">
    <source>
        <dbReference type="ARBA" id="ARBA00023027"/>
    </source>
</evidence>
<evidence type="ECO:0000256" key="13">
    <source>
        <dbReference type="ARBA" id="ARBA00049433"/>
    </source>
</evidence>
<dbReference type="SUPFAM" id="SSF52343">
    <property type="entry name" value="Ferredoxin reductase-like, C-terminal NADP-linked domain"/>
    <property type="match status" value="1"/>
</dbReference>
<sequence length="429" mass="45945">MLTPRSATLIAATLPLVSEHMEQISADFYRRLFSAHPALESDLFNRGNQARGDQQRALAGAVVAFARHLTTPGAPPVAELMARISNKHASLGIVEDQYPVVHEHLFAAIAAVLGDAVTADVGAAWNEVYWLMADELVAAESALYRHAHVGDGEVWGDRLVIDRQQAAEGTVSLVLAAPEGQPPLPSFLPGQFISVQMRLPDGAEQIRQYSLSSSPGMDGRWRITVRRIEPTRGSHAAYLPGEVSNAIVDTVHEGDTIRTSLPFGAVGLPDEGVPLVMISAGAGITPFLGILHYLADTGDARTIRVLHSDRTPERLAHRGELDELLARLPGADAVLWFTDGRAQEDRHLRVSATDVPDGAVVVVCGPIPFMTSVRAQLIDAGVDPGLIRTAVFGPEPDPLRDPTAPGTRRSRSRHGRHAGEASSTGDGKP</sequence>
<comment type="similarity">
    <text evidence="14">Belongs to the globin family.</text>
</comment>
<dbReference type="GO" id="GO:0005344">
    <property type="term" value="F:oxygen carrier activity"/>
    <property type="evidence" value="ECO:0007669"/>
    <property type="project" value="UniProtKB-KW"/>
</dbReference>
<dbReference type="InterPro" id="IPR008333">
    <property type="entry name" value="Cbr1-like_FAD-bd_dom"/>
</dbReference>
<dbReference type="EC" id="1.14.12.17" evidence="3"/>
<feature type="region of interest" description="Disordered" evidence="15">
    <location>
        <begin position="389"/>
        <end position="429"/>
    </location>
</feature>
<evidence type="ECO:0000256" key="15">
    <source>
        <dbReference type="SAM" id="MobiDB-lite"/>
    </source>
</evidence>
<dbReference type="PANTHER" id="PTHR43396:SF3">
    <property type="entry name" value="FLAVOHEMOPROTEIN"/>
    <property type="match status" value="1"/>
</dbReference>
<dbReference type="GO" id="GO:0071500">
    <property type="term" value="P:cellular response to nitrosative stress"/>
    <property type="evidence" value="ECO:0007669"/>
    <property type="project" value="TreeGrafter"/>
</dbReference>
<keyword evidence="11" id="KW-0520">NAD</keyword>
<reference evidence="19" key="1">
    <citation type="submission" date="2017-02" db="EMBL/GenBank/DDBJ databases">
        <authorList>
            <person name="Dridi B."/>
        </authorList>
    </citation>
    <scope>NUCLEOTIDE SEQUENCE [LARGE SCALE GENOMIC DNA]</scope>
    <source>
        <strain evidence="19">EB411</strain>
    </source>
</reference>
<dbReference type="Proteomes" id="UP000196778">
    <property type="component" value="Unassembled WGS sequence"/>
</dbReference>
<dbReference type="PANTHER" id="PTHR43396">
    <property type="entry name" value="FLAVOHEMOPROTEIN"/>
    <property type="match status" value="1"/>
</dbReference>
<dbReference type="GO" id="GO:0019825">
    <property type="term" value="F:oxygen binding"/>
    <property type="evidence" value="ECO:0007669"/>
    <property type="project" value="InterPro"/>
</dbReference>
<evidence type="ECO:0000256" key="3">
    <source>
        <dbReference type="ARBA" id="ARBA00012229"/>
    </source>
</evidence>
<evidence type="ECO:0000313" key="18">
    <source>
        <dbReference type="EMBL" id="SJN36251.1"/>
    </source>
</evidence>
<feature type="domain" description="FAD-binding FR-type" evidence="17">
    <location>
        <begin position="153"/>
        <end position="269"/>
    </location>
</feature>
<keyword evidence="7" id="KW-0479">Metal-binding</keyword>
<dbReference type="InterPro" id="IPR001709">
    <property type="entry name" value="Flavoprot_Pyr_Nucl_cyt_Rdtase"/>
</dbReference>
<dbReference type="InterPro" id="IPR000971">
    <property type="entry name" value="Globin"/>
</dbReference>
<feature type="domain" description="Globin" evidence="16">
    <location>
        <begin position="1"/>
        <end position="141"/>
    </location>
</feature>
<dbReference type="EMBL" id="FUKR01000056">
    <property type="protein sequence ID" value="SJN36251.1"/>
    <property type="molecule type" value="Genomic_DNA"/>
</dbReference>
<dbReference type="Gene3D" id="2.40.30.10">
    <property type="entry name" value="Translation factors"/>
    <property type="match status" value="1"/>
</dbReference>
<dbReference type="InterPro" id="IPR039261">
    <property type="entry name" value="FNR_nucleotide-bd"/>
</dbReference>
<dbReference type="RefSeq" id="WP_087137628.1">
    <property type="nucleotide sequence ID" value="NZ_FUKR01000056.1"/>
</dbReference>
<dbReference type="InterPro" id="IPR009050">
    <property type="entry name" value="Globin-like_sf"/>
</dbReference>
<keyword evidence="5 14" id="KW-0561">Oxygen transport</keyword>
<keyword evidence="19" id="KW-1185">Reference proteome</keyword>
<evidence type="ECO:0000313" key="19">
    <source>
        <dbReference type="Proteomes" id="UP000196778"/>
    </source>
</evidence>
<gene>
    <name evidence="18" type="ORF">FM119_09800</name>
</gene>
<dbReference type="SUPFAM" id="SSF46458">
    <property type="entry name" value="Globin-like"/>
    <property type="match status" value="1"/>
</dbReference>
<evidence type="ECO:0000259" key="16">
    <source>
        <dbReference type="PROSITE" id="PS01033"/>
    </source>
</evidence>
<dbReference type="PRINTS" id="PR00371">
    <property type="entry name" value="FPNCR"/>
</dbReference>
<dbReference type="GO" id="GO:0020037">
    <property type="term" value="F:heme binding"/>
    <property type="evidence" value="ECO:0007669"/>
    <property type="project" value="InterPro"/>
</dbReference>
<comment type="catalytic activity">
    <reaction evidence="13">
        <text>2 nitric oxide + NADPH + 2 O2 = 2 nitrate + NADP(+) + H(+)</text>
        <dbReference type="Rhea" id="RHEA:19465"/>
        <dbReference type="ChEBI" id="CHEBI:15378"/>
        <dbReference type="ChEBI" id="CHEBI:15379"/>
        <dbReference type="ChEBI" id="CHEBI:16480"/>
        <dbReference type="ChEBI" id="CHEBI:17632"/>
        <dbReference type="ChEBI" id="CHEBI:57783"/>
        <dbReference type="ChEBI" id="CHEBI:58349"/>
        <dbReference type="EC" id="1.14.12.17"/>
    </reaction>
</comment>
<dbReference type="GO" id="GO:0071949">
    <property type="term" value="F:FAD binding"/>
    <property type="evidence" value="ECO:0007669"/>
    <property type="project" value="TreeGrafter"/>
</dbReference>
<dbReference type="PROSITE" id="PS51384">
    <property type="entry name" value="FAD_FR"/>
    <property type="match status" value="1"/>
</dbReference>
<dbReference type="OrthoDB" id="9801223at2"/>
<keyword evidence="18" id="KW-0560">Oxidoreductase</keyword>
<dbReference type="Pfam" id="PF00970">
    <property type="entry name" value="FAD_binding_6"/>
    <property type="match status" value="1"/>
</dbReference>
<dbReference type="InterPro" id="IPR012292">
    <property type="entry name" value="Globin/Proto"/>
</dbReference>
<dbReference type="SUPFAM" id="SSF63380">
    <property type="entry name" value="Riboflavin synthase domain-like"/>
    <property type="match status" value="1"/>
</dbReference>
<evidence type="ECO:0000256" key="9">
    <source>
        <dbReference type="ARBA" id="ARBA00023004"/>
    </source>
</evidence>
<dbReference type="GO" id="GO:0046872">
    <property type="term" value="F:metal ion binding"/>
    <property type="evidence" value="ECO:0007669"/>
    <property type="project" value="UniProtKB-KW"/>
</dbReference>
<dbReference type="Gene3D" id="1.10.490.10">
    <property type="entry name" value="Globins"/>
    <property type="match status" value="1"/>
</dbReference>